<keyword evidence="2 7" id="KW-0812">Transmembrane</keyword>
<keyword evidence="3" id="KW-0256">Endoplasmic reticulum</keyword>
<dbReference type="Pfam" id="PF11779">
    <property type="entry name" value="SPT_ssu-like"/>
    <property type="match status" value="1"/>
</dbReference>
<accession>A0A9N9R5F5</accession>
<evidence type="ECO:0008006" key="10">
    <source>
        <dbReference type="Google" id="ProtNLM"/>
    </source>
</evidence>
<sequence>MVNVVRKAKEFISYWYLRYLLATELYIVEPWEKVVIHLLYAIIFGLLWYFNTAIVLDGLARLRNTSNLELIN</sequence>
<dbReference type="EMBL" id="OU893351">
    <property type="protein sequence ID" value="CAG9790000.1"/>
    <property type="molecule type" value="Genomic_DNA"/>
</dbReference>
<protein>
    <recommendedName>
        <fullName evidence="10">Serine palmitoyltransferase small subunit A</fullName>
    </recommendedName>
</protein>
<evidence type="ECO:0000256" key="2">
    <source>
        <dbReference type="ARBA" id="ARBA00022692"/>
    </source>
</evidence>
<keyword evidence="4" id="KW-0746">Sphingolipid metabolism</keyword>
<organism evidence="8 9">
    <name type="scientific">Diatraea saccharalis</name>
    <name type="common">sugarcane borer</name>
    <dbReference type="NCBI Taxonomy" id="40085"/>
    <lineage>
        <taxon>Eukaryota</taxon>
        <taxon>Metazoa</taxon>
        <taxon>Ecdysozoa</taxon>
        <taxon>Arthropoda</taxon>
        <taxon>Hexapoda</taxon>
        <taxon>Insecta</taxon>
        <taxon>Pterygota</taxon>
        <taxon>Neoptera</taxon>
        <taxon>Endopterygota</taxon>
        <taxon>Lepidoptera</taxon>
        <taxon>Glossata</taxon>
        <taxon>Ditrysia</taxon>
        <taxon>Pyraloidea</taxon>
        <taxon>Crambidae</taxon>
        <taxon>Crambinae</taxon>
        <taxon>Diatraea</taxon>
    </lineage>
</organism>
<keyword evidence="9" id="KW-1185">Reference proteome</keyword>
<evidence type="ECO:0000256" key="6">
    <source>
        <dbReference type="ARBA" id="ARBA00023136"/>
    </source>
</evidence>
<keyword evidence="4" id="KW-0443">Lipid metabolism</keyword>
<evidence type="ECO:0000313" key="9">
    <source>
        <dbReference type="Proteomes" id="UP001153714"/>
    </source>
</evidence>
<evidence type="ECO:0000256" key="5">
    <source>
        <dbReference type="ARBA" id="ARBA00022989"/>
    </source>
</evidence>
<evidence type="ECO:0000256" key="3">
    <source>
        <dbReference type="ARBA" id="ARBA00022824"/>
    </source>
</evidence>
<comment type="subcellular location">
    <subcellularLocation>
        <location evidence="1">Endoplasmic reticulum membrane</location>
        <topology evidence="1">Multi-pass membrane protein</topology>
    </subcellularLocation>
</comment>
<reference evidence="8" key="2">
    <citation type="submission" date="2022-10" db="EMBL/GenBank/DDBJ databases">
        <authorList>
            <consortium name="ENA_rothamsted_submissions"/>
            <consortium name="culmorum"/>
            <person name="King R."/>
        </authorList>
    </citation>
    <scope>NUCLEOTIDE SEQUENCE</scope>
</reference>
<dbReference type="Proteomes" id="UP001153714">
    <property type="component" value="Chromosome 20"/>
</dbReference>
<proteinExistence type="predicted"/>
<gene>
    <name evidence="8" type="ORF">DIATSA_LOCUS7692</name>
</gene>
<keyword evidence="6 7" id="KW-0472">Membrane</keyword>
<evidence type="ECO:0000256" key="4">
    <source>
        <dbReference type="ARBA" id="ARBA00022919"/>
    </source>
</evidence>
<dbReference type="OrthoDB" id="202672at2759"/>
<feature type="transmembrane region" description="Helical" evidence="7">
    <location>
        <begin position="34"/>
        <end position="56"/>
    </location>
</feature>
<evidence type="ECO:0000313" key="8">
    <source>
        <dbReference type="EMBL" id="CAG9790000.1"/>
    </source>
</evidence>
<dbReference type="InterPro" id="IPR024512">
    <property type="entry name" value="Ser_palmitoyltrfase_ssu-like"/>
</dbReference>
<keyword evidence="5 7" id="KW-1133">Transmembrane helix</keyword>
<evidence type="ECO:0000256" key="7">
    <source>
        <dbReference type="SAM" id="Phobius"/>
    </source>
</evidence>
<name>A0A9N9R5F5_9NEOP</name>
<dbReference type="GO" id="GO:0005789">
    <property type="term" value="C:endoplasmic reticulum membrane"/>
    <property type="evidence" value="ECO:0007669"/>
    <property type="project" value="UniProtKB-SubCell"/>
</dbReference>
<evidence type="ECO:0000256" key="1">
    <source>
        <dbReference type="ARBA" id="ARBA00004477"/>
    </source>
</evidence>
<dbReference type="GO" id="GO:0006665">
    <property type="term" value="P:sphingolipid metabolic process"/>
    <property type="evidence" value="ECO:0007669"/>
    <property type="project" value="UniProtKB-KW"/>
</dbReference>
<dbReference type="AlphaFoldDB" id="A0A9N9R5F5"/>
<reference evidence="8" key="1">
    <citation type="submission" date="2021-12" db="EMBL/GenBank/DDBJ databases">
        <authorList>
            <person name="King R."/>
        </authorList>
    </citation>
    <scope>NUCLEOTIDE SEQUENCE</scope>
</reference>